<dbReference type="Gene3D" id="3.20.20.80">
    <property type="entry name" value="Glycosidases"/>
    <property type="match status" value="1"/>
</dbReference>
<dbReference type="InterPro" id="IPR013780">
    <property type="entry name" value="Glyco_hydro_b"/>
</dbReference>
<dbReference type="InterPro" id="IPR040671">
    <property type="entry name" value="Pullulanase_N2"/>
</dbReference>
<keyword evidence="2" id="KW-0732">Signal</keyword>
<organism evidence="6 7">
    <name type="scientific">Massilia litorea</name>
    <dbReference type="NCBI Taxonomy" id="2769491"/>
    <lineage>
        <taxon>Bacteria</taxon>
        <taxon>Pseudomonadati</taxon>
        <taxon>Pseudomonadota</taxon>
        <taxon>Betaproteobacteria</taxon>
        <taxon>Burkholderiales</taxon>
        <taxon>Oxalobacteraceae</taxon>
        <taxon>Telluria group</taxon>
        <taxon>Massilia</taxon>
    </lineage>
</organism>
<dbReference type="SUPFAM" id="SSF81296">
    <property type="entry name" value="E set domains"/>
    <property type="match status" value="2"/>
</dbReference>
<proteinExistence type="inferred from homology"/>
<feature type="chain" id="PRO_5032920255" evidence="2">
    <location>
        <begin position="23"/>
        <end position="908"/>
    </location>
</feature>
<comment type="similarity">
    <text evidence="1">Belongs to the glycosyl hydrolase 13 family.</text>
</comment>
<dbReference type="Gene3D" id="2.60.40.1130">
    <property type="entry name" value="Rab geranylgeranyltransferase alpha-subunit, insert domain"/>
    <property type="match status" value="1"/>
</dbReference>
<dbReference type="Pfam" id="PF11852">
    <property type="entry name" value="Pullul_strch_C"/>
    <property type="match status" value="1"/>
</dbReference>
<dbReference type="GO" id="GO:0005975">
    <property type="term" value="P:carbohydrate metabolic process"/>
    <property type="evidence" value="ECO:0007669"/>
    <property type="project" value="InterPro"/>
</dbReference>
<feature type="domain" description="Glycoside hydrolase family 13 N-terminal" evidence="3">
    <location>
        <begin position="173"/>
        <end position="257"/>
    </location>
</feature>
<dbReference type="SUPFAM" id="SSF51011">
    <property type="entry name" value="Glycosyl hydrolase domain"/>
    <property type="match status" value="1"/>
</dbReference>
<dbReference type="CDD" id="cd11341">
    <property type="entry name" value="AmyAc_Pullulanase_LD-like"/>
    <property type="match status" value="1"/>
</dbReference>
<dbReference type="InterPro" id="IPR013783">
    <property type="entry name" value="Ig-like_fold"/>
</dbReference>
<gene>
    <name evidence="6" type="ORF">LPB04_10150</name>
</gene>
<feature type="signal peptide" evidence="2">
    <location>
        <begin position="1"/>
        <end position="22"/>
    </location>
</feature>
<dbReference type="InterPro" id="IPR014756">
    <property type="entry name" value="Ig_E-set"/>
</dbReference>
<dbReference type="KEGG" id="mlir:LPB04_10150"/>
<evidence type="ECO:0000259" key="3">
    <source>
        <dbReference type="Pfam" id="PF02922"/>
    </source>
</evidence>
<dbReference type="SUPFAM" id="SSF51445">
    <property type="entry name" value="(Trans)glycosidases"/>
    <property type="match status" value="1"/>
</dbReference>
<dbReference type="InterPro" id="IPR024561">
    <property type="entry name" value="Pullul_strch_C"/>
</dbReference>
<dbReference type="Pfam" id="PF02922">
    <property type="entry name" value="CBM_48"/>
    <property type="match status" value="1"/>
</dbReference>
<evidence type="ECO:0000256" key="1">
    <source>
        <dbReference type="ARBA" id="ARBA00008061"/>
    </source>
</evidence>
<evidence type="ECO:0000313" key="7">
    <source>
        <dbReference type="Proteomes" id="UP000593875"/>
    </source>
</evidence>
<dbReference type="Proteomes" id="UP000593875">
    <property type="component" value="Chromosome"/>
</dbReference>
<dbReference type="PANTHER" id="PTHR43002">
    <property type="entry name" value="GLYCOGEN DEBRANCHING ENZYME"/>
    <property type="match status" value="1"/>
</dbReference>
<dbReference type="Pfam" id="PF17967">
    <property type="entry name" value="Pullulanase_N2"/>
    <property type="match status" value="1"/>
</dbReference>
<evidence type="ECO:0000259" key="5">
    <source>
        <dbReference type="Pfam" id="PF17967"/>
    </source>
</evidence>
<dbReference type="InterPro" id="IPR004193">
    <property type="entry name" value="Glyco_hydro_13_N"/>
</dbReference>
<protein>
    <submittedName>
        <fullName evidence="6">DUF3372 domain-containing protein</fullName>
    </submittedName>
</protein>
<feature type="domain" description="Alpha-1,6-glucosidases pullulanase-type C-terminal" evidence="4">
    <location>
        <begin position="743"/>
        <end position="907"/>
    </location>
</feature>
<name>A0A7L9U9B3_9BURK</name>
<dbReference type="InterPro" id="IPR017853">
    <property type="entry name" value="GH"/>
</dbReference>
<dbReference type="GO" id="GO:0004553">
    <property type="term" value="F:hydrolase activity, hydrolyzing O-glycosyl compounds"/>
    <property type="evidence" value="ECO:0007669"/>
    <property type="project" value="InterPro"/>
</dbReference>
<dbReference type="Gene3D" id="2.60.40.10">
    <property type="entry name" value="Immunoglobulins"/>
    <property type="match status" value="1"/>
</dbReference>
<evidence type="ECO:0000256" key="2">
    <source>
        <dbReference type="SAM" id="SignalP"/>
    </source>
</evidence>
<dbReference type="CDD" id="cd02860">
    <property type="entry name" value="E_set_Pullulanase"/>
    <property type="match status" value="1"/>
</dbReference>
<dbReference type="AlphaFoldDB" id="A0A7L9U9B3"/>
<dbReference type="Gene3D" id="2.60.40.1180">
    <property type="entry name" value="Golgi alpha-mannosidase II"/>
    <property type="match status" value="1"/>
</dbReference>
<keyword evidence="7" id="KW-1185">Reference proteome</keyword>
<feature type="domain" description="Pullulanase N2" evidence="5">
    <location>
        <begin position="47"/>
        <end position="162"/>
    </location>
</feature>
<evidence type="ECO:0000259" key="4">
    <source>
        <dbReference type="Pfam" id="PF11852"/>
    </source>
</evidence>
<sequence length="908" mass="97989">MSSSIRRALLLSFLGLAGKAHAAIPLQACDSPAFATVLHAAPARLEARAVWLDRRLAQWPGMASEGRFRLYHSSGGSIVAAAGAKVQGAAGVLELAVQAGAIPPAAAQRFKYVAPGPVLALNDADLSRIAQLQREQLVLVREDASGTVLAATRLQAAGALDDLYAAAEAIPDLGATPRASATTFTLWAPTAQQAAVCIYDKGTGRARAIHPLAFDATTGAWSAQAAGDLSGRYYKYAVDVVADGSGLVRNLVTDPYSVSLTTDSKRSYIADLDAARLKPQGWDMHRAPDTVRASADMSVYELHVRDFSRDDTSVPVNKRGKYTAFGETHSNGMRHLQALAKAGLTDIHLLPVYDIASVPETGCALPKPAGAASSERQQALVMKTARTDCYNWGYDPYHYNAPEGSYASDPRDGARRIIELREMVMNLHRAGLRVGMDVVYNHTFAAGQKEKSVLDRIVPGYYHRLDAAGAVAQSTCCDNTATENRMMAKLMIDSAVLWARHYRMDSFRFDLMGHQPRAAMERLQAAVDKAAGRSVQLIGEGWNFGEVENGARFVQASQLSLNGSGIGTFSDRARDAARGGGAGDAGEAVIKRQGYINGLVYDANARADKRPRSDLLQAADMIRVGLAGTLRSYPLVNADGVTRKLAEMDYGGQPAGYASQPGETVNYVENHDNQTLYDANALKLPLATSTPERARVQVLGLAINAFSQGVAYFHAGSDILRSKSLDRNSFNSGDWFNRLDWTYRTNHFGTGLPPAPDNAQDWPLFKPLLANPALRPQPQDIAFTRDAFRDLLAIRASSTLFRLRTADEVAQRLRFFNVGPQQEATVIAAHLDGRGYPGAGFAGIRYFINVDKLAHTVTDEAARGMRLRLHPVQAAATAGDKRAAEARFDSTAGSFDIPPRTAVVFVEE</sequence>
<dbReference type="RefSeq" id="WP_193688552.1">
    <property type="nucleotide sequence ID" value="NZ_CP062941.1"/>
</dbReference>
<reference evidence="6 7" key="1">
    <citation type="submission" date="2020-10" db="EMBL/GenBank/DDBJ databases">
        <title>Genome sequencing of Massilia sp. LPB0304.</title>
        <authorList>
            <person name="Kim J."/>
        </authorList>
    </citation>
    <scope>NUCLEOTIDE SEQUENCE [LARGE SCALE GENOMIC DNA]</scope>
    <source>
        <strain evidence="6 7">LPB0304</strain>
    </source>
</reference>
<dbReference type="EMBL" id="CP062941">
    <property type="protein sequence ID" value="QOL51578.1"/>
    <property type="molecule type" value="Genomic_DNA"/>
</dbReference>
<accession>A0A7L9U9B3</accession>
<evidence type="ECO:0000313" key="6">
    <source>
        <dbReference type="EMBL" id="QOL51578.1"/>
    </source>
</evidence>